<dbReference type="SUPFAM" id="SSF63418">
    <property type="entry name" value="MurE/MurF N-terminal domain"/>
    <property type="match status" value="1"/>
</dbReference>
<sequence>MIKQALEIVAKACGGKIVQKGLIDGVFGVSTDSRTTKNGDLFIPLIGENFDGHNYIETAIEKGASAVLFQGSNFSINKNTNDKVSFIEVDNTLEALQNLSKYYRNLFTIPFIGITGSTGKTTTKDMVSHVLSYKYNTLKNIGNLNNQIGLPLTIFNLEENHEACVVEMGMSGLGEISDLAEIARPEIAIITNIGLSHIEHLGSQENIFKAKMEISNFLNEDNFLLLNGDDKFLKKAKESEHTFNKVSIGLSEDNDLYAENIKDLKDKGYVFDVKINNKLYTFNLDQPGLHNVYNALFAIWVGTHFNMTPEEIDESFRQFKPSKMRLEIVKLKDFTLINDAYNASPDSMTAALKVLSNMDGNKKIAILGNMFEMGEHSEYGHRLVGEAAVTNNIDYLITVGNFAEWIAEEALDKGMLHNNVYKAQNNEEALKTVLQIVSKGDIVLLKGSRGMKMDEIATEIQERS</sequence>
<dbReference type="GO" id="GO:0071555">
    <property type="term" value="P:cell wall organization"/>
    <property type="evidence" value="ECO:0007669"/>
    <property type="project" value="UniProtKB-KW"/>
</dbReference>
<dbReference type="PANTHER" id="PTHR43024:SF1">
    <property type="entry name" value="UDP-N-ACETYLMURAMOYL-TRIPEPTIDE--D-ALANYL-D-ALANINE LIGASE"/>
    <property type="match status" value="1"/>
</dbReference>
<dbReference type="GO" id="GO:0047480">
    <property type="term" value="F:UDP-N-acetylmuramoyl-tripeptide-D-alanyl-D-alanine ligase activity"/>
    <property type="evidence" value="ECO:0007669"/>
    <property type="project" value="UniProtKB-UniRule"/>
</dbReference>
<evidence type="ECO:0000313" key="16">
    <source>
        <dbReference type="Proteomes" id="UP000295504"/>
    </source>
</evidence>
<comment type="pathway">
    <text evidence="10 11">Cell wall biogenesis; peptidoglycan biosynthesis.</text>
</comment>
<evidence type="ECO:0000256" key="2">
    <source>
        <dbReference type="ARBA" id="ARBA00022598"/>
    </source>
</evidence>
<dbReference type="Gene3D" id="3.40.1390.10">
    <property type="entry name" value="MurE/MurF, N-terminal domain"/>
    <property type="match status" value="1"/>
</dbReference>
<dbReference type="Pfam" id="PF08245">
    <property type="entry name" value="Mur_ligase_M"/>
    <property type="match status" value="1"/>
</dbReference>
<keyword evidence="16" id="KW-1185">Reference proteome</keyword>
<evidence type="ECO:0000259" key="12">
    <source>
        <dbReference type="Pfam" id="PF01225"/>
    </source>
</evidence>
<dbReference type="InterPro" id="IPR000713">
    <property type="entry name" value="Mur_ligase_N"/>
</dbReference>
<dbReference type="InterPro" id="IPR013221">
    <property type="entry name" value="Mur_ligase_cen"/>
</dbReference>
<dbReference type="InterPro" id="IPR051046">
    <property type="entry name" value="MurCDEF_CellWall_CoF430Synth"/>
</dbReference>
<dbReference type="SUPFAM" id="SSF53623">
    <property type="entry name" value="MurD-like peptide ligases, catalytic domain"/>
    <property type="match status" value="1"/>
</dbReference>
<keyword evidence="3 10" id="KW-0132">Cell division</keyword>
<evidence type="ECO:0000256" key="7">
    <source>
        <dbReference type="ARBA" id="ARBA00022984"/>
    </source>
</evidence>
<dbReference type="GO" id="GO:0051301">
    <property type="term" value="P:cell division"/>
    <property type="evidence" value="ECO:0007669"/>
    <property type="project" value="UniProtKB-KW"/>
</dbReference>
<evidence type="ECO:0000259" key="14">
    <source>
        <dbReference type="Pfam" id="PF08245"/>
    </source>
</evidence>
<feature type="domain" description="Mur ligase N-terminal catalytic" evidence="12">
    <location>
        <begin position="28"/>
        <end position="103"/>
    </location>
</feature>
<dbReference type="PANTHER" id="PTHR43024">
    <property type="entry name" value="UDP-N-ACETYLMURAMOYL-TRIPEPTIDE--D-ALANYL-D-ALANINE LIGASE"/>
    <property type="match status" value="1"/>
</dbReference>
<reference evidence="15 16" key="1">
    <citation type="submission" date="2019-03" db="EMBL/GenBank/DDBJ databases">
        <title>Genomic Encyclopedia of Type Strains, Phase IV (KMG-IV): sequencing the most valuable type-strain genomes for metagenomic binning, comparative biology and taxonomic classification.</title>
        <authorList>
            <person name="Goeker M."/>
        </authorList>
    </citation>
    <scope>NUCLEOTIDE SEQUENCE [LARGE SCALE GENOMIC DNA]</scope>
    <source>
        <strain evidence="15 16">DSM 100013</strain>
    </source>
</reference>
<dbReference type="Gene3D" id="3.90.190.20">
    <property type="entry name" value="Mur ligase, C-terminal domain"/>
    <property type="match status" value="1"/>
</dbReference>
<keyword evidence="6 10" id="KW-0133">Cell shape</keyword>
<evidence type="ECO:0000256" key="3">
    <source>
        <dbReference type="ARBA" id="ARBA00022618"/>
    </source>
</evidence>
<keyword evidence="9 10" id="KW-0961">Cell wall biogenesis/degradation</keyword>
<comment type="function">
    <text evidence="10 11">Involved in cell wall formation. Catalyzes the final step in the synthesis of UDP-N-acetylmuramoyl-pentapeptide, the precursor of murein.</text>
</comment>
<keyword evidence="4 10" id="KW-0547">Nucleotide-binding</keyword>
<dbReference type="RefSeq" id="WP_132847171.1">
    <property type="nucleotide sequence ID" value="NZ_CP058648.1"/>
</dbReference>
<organism evidence="15 16">
    <name type="scientific">Serpentinicella alkaliphila</name>
    <dbReference type="NCBI Taxonomy" id="1734049"/>
    <lineage>
        <taxon>Bacteria</taxon>
        <taxon>Bacillati</taxon>
        <taxon>Bacillota</taxon>
        <taxon>Clostridia</taxon>
        <taxon>Peptostreptococcales</taxon>
        <taxon>Natronincolaceae</taxon>
        <taxon>Serpentinicella</taxon>
    </lineage>
</organism>
<evidence type="ECO:0000256" key="1">
    <source>
        <dbReference type="ARBA" id="ARBA00022490"/>
    </source>
</evidence>
<comment type="caution">
    <text evidence="15">The sequence shown here is derived from an EMBL/GenBank/DDBJ whole genome shotgun (WGS) entry which is preliminary data.</text>
</comment>
<evidence type="ECO:0000256" key="11">
    <source>
        <dbReference type="RuleBase" id="RU004136"/>
    </source>
</evidence>
<comment type="catalytic activity">
    <reaction evidence="10 11">
        <text>D-alanyl-D-alanine + UDP-N-acetyl-alpha-D-muramoyl-L-alanyl-gamma-D-glutamyl-meso-2,6-diaminopimelate + ATP = UDP-N-acetyl-alpha-D-muramoyl-L-alanyl-gamma-D-glutamyl-meso-2,6-diaminopimeloyl-D-alanyl-D-alanine + ADP + phosphate + H(+)</text>
        <dbReference type="Rhea" id="RHEA:28374"/>
        <dbReference type="ChEBI" id="CHEBI:15378"/>
        <dbReference type="ChEBI" id="CHEBI:30616"/>
        <dbReference type="ChEBI" id="CHEBI:43474"/>
        <dbReference type="ChEBI" id="CHEBI:57822"/>
        <dbReference type="ChEBI" id="CHEBI:61386"/>
        <dbReference type="ChEBI" id="CHEBI:83905"/>
        <dbReference type="ChEBI" id="CHEBI:456216"/>
        <dbReference type="EC" id="6.3.2.10"/>
    </reaction>
</comment>
<dbReference type="NCBIfam" id="TIGR01143">
    <property type="entry name" value="murF"/>
    <property type="match status" value="1"/>
</dbReference>
<evidence type="ECO:0000256" key="10">
    <source>
        <dbReference type="HAMAP-Rule" id="MF_02019"/>
    </source>
</evidence>
<evidence type="ECO:0000259" key="13">
    <source>
        <dbReference type="Pfam" id="PF02875"/>
    </source>
</evidence>
<dbReference type="UniPathway" id="UPA00219"/>
<dbReference type="OrthoDB" id="9801978at2"/>
<dbReference type="Pfam" id="PF01225">
    <property type="entry name" value="Mur_ligase"/>
    <property type="match status" value="1"/>
</dbReference>
<dbReference type="InterPro" id="IPR035911">
    <property type="entry name" value="MurE/MurF_N"/>
</dbReference>
<dbReference type="Proteomes" id="UP000295504">
    <property type="component" value="Unassembled WGS sequence"/>
</dbReference>
<dbReference type="EC" id="6.3.2.10" evidence="10 11"/>
<evidence type="ECO:0000256" key="4">
    <source>
        <dbReference type="ARBA" id="ARBA00022741"/>
    </source>
</evidence>
<accession>A0A4V2T577</accession>
<dbReference type="SUPFAM" id="SSF53244">
    <property type="entry name" value="MurD-like peptide ligases, peptide-binding domain"/>
    <property type="match status" value="1"/>
</dbReference>
<gene>
    <name evidence="10" type="primary">murF</name>
    <name evidence="15" type="ORF">EDD79_100178</name>
</gene>
<dbReference type="HAMAP" id="MF_02019">
    <property type="entry name" value="MurF"/>
    <property type="match status" value="1"/>
</dbReference>
<dbReference type="EMBL" id="SLYC01000001">
    <property type="protein sequence ID" value="TCQ07994.1"/>
    <property type="molecule type" value="Genomic_DNA"/>
</dbReference>
<dbReference type="InterPro" id="IPR004101">
    <property type="entry name" value="Mur_ligase_C"/>
</dbReference>
<dbReference type="AlphaFoldDB" id="A0A4V2T577"/>
<evidence type="ECO:0000256" key="5">
    <source>
        <dbReference type="ARBA" id="ARBA00022840"/>
    </source>
</evidence>
<keyword evidence="1 10" id="KW-0963">Cytoplasm</keyword>
<evidence type="ECO:0000256" key="8">
    <source>
        <dbReference type="ARBA" id="ARBA00023306"/>
    </source>
</evidence>
<dbReference type="InterPro" id="IPR036615">
    <property type="entry name" value="Mur_ligase_C_dom_sf"/>
</dbReference>
<evidence type="ECO:0000256" key="6">
    <source>
        <dbReference type="ARBA" id="ARBA00022960"/>
    </source>
</evidence>
<proteinExistence type="inferred from homology"/>
<keyword evidence="5 10" id="KW-0067">ATP-binding</keyword>
<keyword evidence="2 10" id="KW-0436">Ligase</keyword>
<feature type="domain" description="Mur ligase central" evidence="14">
    <location>
        <begin position="114"/>
        <end position="301"/>
    </location>
</feature>
<feature type="domain" description="Mur ligase C-terminal" evidence="13">
    <location>
        <begin position="324"/>
        <end position="449"/>
    </location>
</feature>
<comment type="subcellular location">
    <subcellularLocation>
        <location evidence="10 11">Cytoplasm</location>
    </subcellularLocation>
</comment>
<evidence type="ECO:0000313" key="15">
    <source>
        <dbReference type="EMBL" id="TCQ07994.1"/>
    </source>
</evidence>
<keyword evidence="8 10" id="KW-0131">Cell cycle</keyword>
<dbReference type="Gene3D" id="3.40.1190.10">
    <property type="entry name" value="Mur-like, catalytic domain"/>
    <property type="match status" value="1"/>
</dbReference>
<evidence type="ECO:0000256" key="9">
    <source>
        <dbReference type="ARBA" id="ARBA00023316"/>
    </source>
</evidence>
<name>A0A4V2T577_9FIRM</name>
<feature type="binding site" evidence="10">
    <location>
        <begin position="116"/>
        <end position="122"/>
    </location>
    <ligand>
        <name>ATP</name>
        <dbReference type="ChEBI" id="CHEBI:30616"/>
    </ligand>
</feature>
<protein>
    <recommendedName>
        <fullName evidence="10 11">UDP-N-acetylmuramoyl-tripeptide--D-alanyl-D-alanine ligase</fullName>
        <ecNumber evidence="10 11">6.3.2.10</ecNumber>
    </recommendedName>
    <alternativeName>
        <fullName evidence="10">D-alanyl-D-alanine-adding enzyme</fullName>
    </alternativeName>
</protein>
<dbReference type="GO" id="GO:0005737">
    <property type="term" value="C:cytoplasm"/>
    <property type="evidence" value="ECO:0007669"/>
    <property type="project" value="UniProtKB-SubCell"/>
</dbReference>
<dbReference type="InterPro" id="IPR036565">
    <property type="entry name" value="Mur-like_cat_sf"/>
</dbReference>
<dbReference type="GO" id="GO:0009252">
    <property type="term" value="P:peptidoglycan biosynthetic process"/>
    <property type="evidence" value="ECO:0007669"/>
    <property type="project" value="UniProtKB-UniRule"/>
</dbReference>
<dbReference type="InterPro" id="IPR005863">
    <property type="entry name" value="UDP-N-AcMur_synth"/>
</dbReference>
<dbReference type="GO" id="GO:0005524">
    <property type="term" value="F:ATP binding"/>
    <property type="evidence" value="ECO:0007669"/>
    <property type="project" value="UniProtKB-UniRule"/>
</dbReference>
<dbReference type="GO" id="GO:0008360">
    <property type="term" value="P:regulation of cell shape"/>
    <property type="evidence" value="ECO:0007669"/>
    <property type="project" value="UniProtKB-KW"/>
</dbReference>
<keyword evidence="7 10" id="KW-0573">Peptidoglycan synthesis</keyword>
<dbReference type="GO" id="GO:0008766">
    <property type="term" value="F:UDP-N-acetylmuramoylalanyl-D-glutamyl-2,6-diaminopimelate-D-alanyl-D-alanine ligase activity"/>
    <property type="evidence" value="ECO:0007669"/>
    <property type="project" value="RHEA"/>
</dbReference>
<dbReference type="Pfam" id="PF02875">
    <property type="entry name" value="Mur_ligase_C"/>
    <property type="match status" value="1"/>
</dbReference>
<comment type="similarity">
    <text evidence="10">Belongs to the MurCDEF family. MurF subfamily.</text>
</comment>